<dbReference type="Proteomes" id="UP000095728">
    <property type="component" value="Unassembled WGS sequence"/>
</dbReference>
<dbReference type="InterPro" id="IPR051229">
    <property type="entry name" value="ALYREF_mRNA_export"/>
</dbReference>
<comment type="caution">
    <text evidence="5">The sequence shown here is derived from an EMBL/GenBank/DDBJ whole genome shotgun (WGS) entry which is preliminary data.</text>
</comment>
<dbReference type="PROSITE" id="PS50102">
    <property type="entry name" value="RRM"/>
    <property type="match status" value="1"/>
</dbReference>
<dbReference type="GO" id="GO:0005634">
    <property type="term" value="C:nucleus"/>
    <property type="evidence" value="ECO:0007669"/>
    <property type="project" value="TreeGrafter"/>
</dbReference>
<gene>
    <name evidence="5" type="ORF">AWRI3579_g2677</name>
</gene>
<evidence type="ECO:0000313" key="5">
    <source>
        <dbReference type="EMBL" id="OEJ84048.1"/>
    </source>
</evidence>
<dbReference type="EMBL" id="LPNM01000008">
    <property type="protein sequence ID" value="OEJ84048.1"/>
    <property type="molecule type" value="Genomic_DNA"/>
</dbReference>
<evidence type="ECO:0000313" key="6">
    <source>
        <dbReference type="Proteomes" id="UP000095728"/>
    </source>
</evidence>
<dbReference type="PANTHER" id="PTHR19965:SF35">
    <property type="entry name" value="RNA ANNEALING PROTEIN YRA1"/>
    <property type="match status" value="1"/>
</dbReference>
<dbReference type="FunCoup" id="A0A1E5RAW8">
    <property type="interactions" value="1158"/>
</dbReference>
<dbReference type="Gene3D" id="3.30.70.330">
    <property type="match status" value="1"/>
</dbReference>
<dbReference type="AlphaFoldDB" id="A0A1E5RAW8"/>
<dbReference type="InterPro" id="IPR000504">
    <property type="entry name" value="RRM_dom"/>
</dbReference>
<feature type="domain" description="RRM" evidence="4">
    <location>
        <begin position="1"/>
        <end position="78"/>
    </location>
</feature>
<organism evidence="5 6">
    <name type="scientific">Hanseniaspora osmophila</name>
    <dbReference type="NCBI Taxonomy" id="56408"/>
    <lineage>
        <taxon>Eukaryota</taxon>
        <taxon>Fungi</taxon>
        <taxon>Dikarya</taxon>
        <taxon>Ascomycota</taxon>
        <taxon>Saccharomycotina</taxon>
        <taxon>Saccharomycetes</taxon>
        <taxon>Saccharomycodales</taxon>
        <taxon>Saccharomycodaceae</taxon>
        <taxon>Hanseniaspora</taxon>
    </lineage>
</organism>
<evidence type="ECO:0000259" key="4">
    <source>
        <dbReference type="PROSITE" id="PS50102"/>
    </source>
</evidence>
<feature type="region of interest" description="Disordered" evidence="3">
    <location>
        <begin position="94"/>
        <end position="146"/>
    </location>
</feature>
<dbReference type="PANTHER" id="PTHR19965">
    <property type="entry name" value="RNA AND EXPORT FACTOR BINDING PROTEIN"/>
    <property type="match status" value="1"/>
</dbReference>
<protein>
    <submittedName>
        <fullName evidence="5">RNA annealing protein YRA1</fullName>
    </submittedName>
</protein>
<dbReference type="InParanoid" id="A0A1E5RAW8"/>
<dbReference type="InterPro" id="IPR035979">
    <property type="entry name" value="RBD_domain_sf"/>
</dbReference>
<proteinExistence type="predicted"/>
<dbReference type="GO" id="GO:0003729">
    <property type="term" value="F:mRNA binding"/>
    <property type="evidence" value="ECO:0007669"/>
    <property type="project" value="TreeGrafter"/>
</dbReference>
<dbReference type="Pfam" id="PF00076">
    <property type="entry name" value="RRM_1"/>
    <property type="match status" value="1"/>
</dbReference>
<accession>A0A1E5RAW8</accession>
<evidence type="ECO:0000256" key="3">
    <source>
        <dbReference type="SAM" id="MobiDB-lite"/>
    </source>
</evidence>
<sequence>MFEGMKLIDLDKLDGEFFQQAIGGVVSVMLSYNEKGVSTGFATVTFKNNDRAAKAVQELNGAPIDNNRRKLRIQLIVDPTKSAAPSNLGQSLAARIGTPVSKPVQKKKPAPRAVGKKQPVQKKKPAKAPKKSLEDLDREMADYFKS</sequence>
<dbReference type="OrthoDB" id="346839at2759"/>
<dbReference type="InterPro" id="IPR012677">
    <property type="entry name" value="Nucleotide-bd_a/b_plait_sf"/>
</dbReference>
<dbReference type="SUPFAM" id="SSF54928">
    <property type="entry name" value="RNA-binding domain, RBD"/>
    <property type="match status" value="1"/>
</dbReference>
<keyword evidence="1 2" id="KW-0694">RNA-binding</keyword>
<dbReference type="STRING" id="56408.A0A1E5RAW8"/>
<feature type="compositionally biased region" description="Basic and acidic residues" evidence="3">
    <location>
        <begin position="131"/>
        <end position="146"/>
    </location>
</feature>
<evidence type="ECO:0000256" key="2">
    <source>
        <dbReference type="PROSITE-ProRule" id="PRU00176"/>
    </source>
</evidence>
<keyword evidence="6" id="KW-1185">Reference proteome</keyword>
<name>A0A1E5RAW8_9ASCO</name>
<feature type="compositionally biased region" description="Basic residues" evidence="3">
    <location>
        <begin position="119"/>
        <end position="130"/>
    </location>
</feature>
<reference evidence="6" key="1">
    <citation type="journal article" date="2016" name="Genome Announc.">
        <title>Genome sequences of three species of Hanseniaspora isolated from spontaneous wine fermentations.</title>
        <authorList>
            <person name="Sternes P.R."/>
            <person name="Lee D."/>
            <person name="Kutyna D.R."/>
            <person name="Borneman A.R."/>
        </authorList>
    </citation>
    <scope>NUCLEOTIDE SEQUENCE [LARGE SCALE GENOMIC DNA]</scope>
    <source>
        <strain evidence="6">AWRI3579</strain>
    </source>
</reference>
<evidence type="ECO:0000256" key="1">
    <source>
        <dbReference type="ARBA" id="ARBA00022884"/>
    </source>
</evidence>